<evidence type="ECO:0000256" key="1">
    <source>
        <dbReference type="SAM" id="Coils"/>
    </source>
</evidence>
<dbReference type="Proteomes" id="UP000808372">
    <property type="component" value="Chromosome 13"/>
</dbReference>
<evidence type="ECO:0000313" key="4">
    <source>
        <dbReference type="RefSeq" id="XP_038863178.1"/>
    </source>
</evidence>
<sequence>MDNLYTCLKTEIASFQDHVQQCKHSFNMDALHPVLSALTTKQQDEINTLEQLRVLLSKVQEEPAVAVSGYSGSEIKRCITWLLSFVEYLGAMKETFDEKVVVPLCENLYVIEEDESTAASSDQTVPFTSDPQSPPPTSVTKVANELLVLRRRWALMLVPGLIKAENFSLLTNTDGSERFTERFAKVQWLVPDILYMSSRAAQLAYQWVDLHQCGHRGRKVGASGLEVPETAPRRSTGQRREASDEQGILVAVERRGEGTAGEAQARLMESRMELMALAGKEHRVLSLEVRLEKAIYRIQDLQAKLRQERLMVESAAQQEASDVEERKTEELVLNPSLQLERRLRMERYHRKILLGDLLMELKIRPVLIRYTDMLRDRCKQQEETLRAMEGSMGSRFPSKPESLNLSKQ</sequence>
<feature type="region of interest" description="Disordered" evidence="2">
    <location>
        <begin position="388"/>
        <end position="408"/>
    </location>
</feature>
<evidence type="ECO:0000256" key="2">
    <source>
        <dbReference type="SAM" id="MobiDB-lite"/>
    </source>
</evidence>
<protein>
    <submittedName>
        <fullName evidence="4">Uncharacterized protein LOC120058528</fullName>
    </submittedName>
</protein>
<dbReference type="RefSeq" id="XP_038863178.1">
    <property type="nucleotide sequence ID" value="XM_039007250.1"/>
</dbReference>
<name>A0A8U1BVS6_SALNM</name>
<keyword evidence="3" id="KW-1185">Reference proteome</keyword>
<reference evidence="4" key="1">
    <citation type="submission" date="2025-08" db="UniProtKB">
        <authorList>
            <consortium name="RefSeq"/>
        </authorList>
    </citation>
    <scope>IDENTIFICATION</scope>
    <source>
        <tissue evidence="4">White muscle</tissue>
    </source>
</reference>
<dbReference type="GeneID" id="120058528"/>
<organism evidence="3 4">
    <name type="scientific">Salvelinus namaycush</name>
    <name type="common">Lake trout</name>
    <name type="synonym">Salmo namaycush</name>
    <dbReference type="NCBI Taxonomy" id="8040"/>
    <lineage>
        <taxon>Eukaryota</taxon>
        <taxon>Metazoa</taxon>
        <taxon>Chordata</taxon>
        <taxon>Craniata</taxon>
        <taxon>Vertebrata</taxon>
        <taxon>Euteleostomi</taxon>
        <taxon>Actinopterygii</taxon>
        <taxon>Neopterygii</taxon>
        <taxon>Teleostei</taxon>
        <taxon>Protacanthopterygii</taxon>
        <taxon>Salmoniformes</taxon>
        <taxon>Salmonidae</taxon>
        <taxon>Salmoninae</taxon>
        <taxon>Salvelinus</taxon>
    </lineage>
</organism>
<dbReference type="KEGG" id="snh:120058528"/>
<feature type="region of interest" description="Disordered" evidence="2">
    <location>
        <begin position="221"/>
        <end position="242"/>
    </location>
</feature>
<feature type="coiled-coil region" evidence="1">
    <location>
        <begin position="284"/>
        <end position="318"/>
    </location>
</feature>
<gene>
    <name evidence="4" type="primary">LOC120058528</name>
</gene>
<dbReference type="AlphaFoldDB" id="A0A8U1BVS6"/>
<evidence type="ECO:0000313" key="3">
    <source>
        <dbReference type="Proteomes" id="UP000808372"/>
    </source>
</evidence>
<keyword evidence="1" id="KW-0175">Coiled coil</keyword>
<accession>A0A8U1BVS6</accession>
<proteinExistence type="predicted"/>